<dbReference type="RefSeq" id="WP_418160840.1">
    <property type="nucleotide sequence ID" value="NZ_JBBLZC010000020.1"/>
</dbReference>
<dbReference type="InterPro" id="IPR051310">
    <property type="entry name" value="MCP_chemotaxis"/>
</dbReference>
<evidence type="ECO:0000313" key="8">
    <source>
        <dbReference type="EMBL" id="MEK0084992.1"/>
    </source>
</evidence>
<feature type="transmembrane region" description="Helical" evidence="5">
    <location>
        <begin position="195"/>
        <end position="216"/>
    </location>
</feature>
<evidence type="ECO:0000256" key="2">
    <source>
        <dbReference type="ARBA" id="ARBA00029447"/>
    </source>
</evidence>
<dbReference type="Gene3D" id="6.10.340.10">
    <property type="match status" value="1"/>
</dbReference>
<evidence type="ECO:0000256" key="5">
    <source>
        <dbReference type="SAM" id="Phobius"/>
    </source>
</evidence>
<keyword evidence="3" id="KW-0807">Transducer</keyword>
<gene>
    <name evidence="8" type="ORF">U1T56_17700</name>
</gene>
<dbReference type="EMBL" id="JBBLZC010000020">
    <property type="protein sequence ID" value="MEK0084992.1"/>
    <property type="molecule type" value="Genomic_DNA"/>
</dbReference>
<dbReference type="PANTHER" id="PTHR43531:SF14">
    <property type="entry name" value="METHYL-ACCEPTING CHEMOTAXIS PROTEIN I-RELATED"/>
    <property type="match status" value="1"/>
</dbReference>
<feature type="region of interest" description="Disordered" evidence="4">
    <location>
        <begin position="643"/>
        <end position="689"/>
    </location>
</feature>
<feature type="domain" description="HAMP" evidence="7">
    <location>
        <begin position="219"/>
        <end position="272"/>
    </location>
</feature>
<proteinExistence type="inferred from homology"/>
<evidence type="ECO:0000259" key="7">
    <source>
        <dbReference type="PROSITE" id="PS50885"/>
    </source>
</evidence>
<keyword evidence="5" id="KW-0472">Membrane</keyword>
<dbReference type="PROSITE" id="PS50111">
    <property type="entry name" value="CHEMOTAXIS_TRANSDUC_2"/>
    <property type="match status" value="1"/>
</dbReference>
<dbReference type="PANTHER" id="PTHR43531">
    <property type="entry name" value="PROTEIN ICFG"/>
    <property type="match status" value="1"/>
</dbReference>
<feature type="domain" description="Methyl-accepting transducer" evidence="6">
    <location>
        <begin position="392"/>
        <end position="621"/>
    </location>
</feature>
<evidence type="ECO:0000256" key="3">
    <source>
        <dbReference type="PROSITE-ProRule" id="PRU00284"/>
    </source>
</evidence>
<feature type="domain" description="HAMP" evidence="7">
    <location>
        <begin position="341"/>
        <end position="387"/>
    </location>
</feature>
<accession>A0ABU8XYI5</accession>
<feature type="region of interest" description="Disordered" evidence="4">
    <location>
        <begin position="414"/>
        <end position="454"/>
    </location>
</feature>
<comment type="similarity">
    <text evidence="2">Belongs to the methyl-accepting chemotaxis (MCP) protein family.</text>
</comment>
<feature type="compositionally biased region" description="Pro residues" evidence="4">
    <location>
        <begin position="664"/>
        <end position="677"/>
    </location>
</feature>
<organism evidence="8 9">
    <name type="scientific">Benzoatithermus flavus</name>
    <dbReference type="NCBI Taxonomy" id="3108223"/>
    <lineage>
        <taxon>Bacteria</taxon>
        <taxon>Pseudomonadati</taxon>
        <taxon>Pseudomonadota</taxon>
        <taxon>Alphaproteobacteria</taxon>
        <taxon>Geminicoccales</taxon>
        <taxon>Geminicoccaceae</taxon>
        <taxon>Benzoatithermus</taxon>
    </lineage>
</organism>
<evidence type="ECO:0000259" key="6">
    <source>
        <dbReference type="PROSITE" id="PS50111"/>
    </source>
</evidence>
<protein>
    <submittedName>
        <fullName evidence="8">Methyl-accepting chemotaxis protein</fullName>
    </submittedName>
</protein>
<name>A0ABU8XYI5_9PROT</name>
<dbReference type="Gene3D" id="1.10.287.950">
    <property type="entry name" value="Methyl-accepting chemotaxis protein"/>
    <property type="match status" value="1"/>
</dbReference>
<keyword evidence="5" id="KW-0812">Transmembrane</keyword>
<dbReference type="InterPro" id="IPR004089">
    <property type="entry name" value="MCPsignal_dom"/>
</dbReference>
<dbReference type="SUPFAM" id="SSF58104">
    <property type="entry name" value="Methyl-accepting chemotaxis protein (MCP) signaling domain"/>
    <property type="match status" value="1"/>
</dbReference>
<dbReference type="PROSITE" id="PS50885">
    <property type="entry name" value="HAMP"/>
    <property type="match status" value="2"/>
</dbReference>
<evidence type="ECO:0000256" key="1">
    <source>
        <dbReference type="ARBA" id="ARBA00022481"/>
    </source>
</evidence>
<dbReference type="InterPro" id="IPR003660">
    <property type="entry name" value="HAMP_dom"/>
</dbReference>
<comment type="caution">
    <text evidence="8">The sequence shown here is derived from an EMBL/GenBank/DDBJ whole genome shotgun (WGS) entry which is preliminary data.</text>
</comment>
<dbReference type="Pfam" id="PF00015">
    <property type="entry name" value="MCPsignal"/>
    <property type="match status" value="1"/>
</dbReference>
<dbReference type="CDD" id="cd06225">
    <property type="entry name" value="HAMP"/>
    <property type="match status" value="2"/>
</dbReference>
<dbReference type="Pfam" id="PF05227">
    <property type="entry name" value="CHASE3"/>
    <property type="match status" value="1"/>
</dbReference>
<dbReference type="SMART" id="SM00283">
    <property type="entry name" value="MA"/>
    <property type="match status" value="1"/>
</dbReference>
<keyword evidence="5" id="KW-1133">Transmembrane helix</keyword>
<dbReference type="SMART" id="SM00304">
    <property type="entry name" value="HAMP"/>
    <property type="match status" value="2"/>
</dbReference>
<keyword evidence="1" id="KW-0488">Methylation</keyword>
<evidence type="ECO:0000313" key="9">
    <source>
        <dbReference type="Proteomes" id="UP001375743"/>
    </source>
</evidence>
<sequence>MRPAFERLLRMDMFPLAPRTTALFGVLALVAGLSGAVAFREIGQIRADQEVARVLDERHAVLTELNALMDRQSIALLSFLVTGEERHTAAFAASAAEMEPRVVRLRQLLADRPEDLARFERMLRLVEQWRNGYAQRQLELMTGFATVDTARALEVTGEPAALLARADEELRELVRIGETEKDRLDAALRAELSRIVVSLAACAALTLLAAIVAGWWTRRFLFRPIAEITGVLDRLRAGELAVAVPEADRRDEIGVIARAVASFGESLMERMRLEAEAREAAATAAARAARVGDLQARLGMVVDAALKGDFSARIDCRYEDRDLQELAERVNLLVSGVESELRDLMAVSEALADADLTKRLAGERQGDFARLQDDFNRMVENLTSLVVELETMASDVNATVSEFSVGADELAARTDQQASSLEEAAATTEELTASVTQNSEHSRQASGLAREARELAEKGREITAEAVAAMIRTEQASARMSDITTIIQQIAKQTRSLAINAAVQAKRAGEEGRGFAVVAQEVRMLADRSNDAARDINKLIANSTQQLGECVELVKRAGKMLETIVTTAQRVESTVHEIASANAQQAHSIKEMSAATVHLDGMTQKNAALAEQSARGARALAGRVRDLLDRVAVFRIDPSLRPERRQRPASLPAAAARRRGPSPGDVPPVPPRVPPAPVAMAAAESWSEF</sequence>
<reference evidence="8 9" key="1">
    <citation type="submission" date="2024-01" db="EMBL/GenBank/DDBJ databases">
        <title>Multi-omics insights into the function and evolution of sodium benzoate biodegradation pathways in Benzoatithermus flavus gen. nov., sp. nov. from hot spring.</title>
        <authorList>
            <person name="Hu C.-J."/>
            <person name="Li W.-J."/>
        </authorList>
    </citation>
    <scope>NUCLEOTIDE SEQUENCE [LARGE SCALE GENOMIC DNA]</scope>
    <source>
        <strain evidence="8 9">SYSU G07066</strain>
    </source>
</reference>
<keyword evidence="9" id="KW-1185">Reference proteome</keyword>
<dbReference type="InterPro" id="IPR007891">
    <property type="entry name" value="CHASE3"/>
</dbReference>
<dbReference type="SUPFAM" id="SSF158472">
    <property type="entry name" value="HAMP domain-like"/>
    <property type="match status" value="1"/>
</dbReference>
<evidence type="ECO:0000256" key="4">
    <source>
        <dbReference type="SAM" id="MobiDB-lite"/>
    </source>
</evidence>
<feature type="compositionally biased region" description="Low complexity" evidence="4">
    <location>
        <begin position="418"/>
        <end position="434"/>
    </location>
</feature>
<dbReference type="Pfam" id="PF00672">
    <property type="entry name" value="HAMP"/>
    <property type="match status" value="2"/>
</dbReference>
<dbReference type="Proteomes" id="UP001375743">
    <property type="component" value="Unassembled WGS sequence"/>
</dbReference>